<name>A0A6N9Q2Q5_9BACL</name>
<dbReference type="OrthoDB" id="2639081at2"/>
<reference evidence="1 2" key="1">
    <citation type="submission" date="2019-01" db="EMBL/GenBank/DDBJ databases">
        <title>Chengkuizengella sp. nov., isolated from deep-sea sediment of East Pacific Ocean.</title>
        <authorList>
            <person name="Yang J."/>
            <person name="Lai Q."/>
            <person name="Shao Z."/>
        </authorList>
    </citation>
    <scope>NUCLEOTIDE SEQUENCE [LARGE SCALE GENOMIC DNA]</scope>
    <source>
        <strain evidence="1 2">YPA3-1-1</strain>
    </source>
</reference>
<dbReference type="RefSeq" id="WP_160645718.1">
    <property type="nucleotide sequence ID" value="NZ_SIJB01000018.1"/>
</dbReference>
<comment type="caution">
    <text evidence="1">The sequence shown here is derived from an EMBL/GenBank/DDBJ whole genome shotgun (WGS) entry which is preliminary data.</text>
</comment>
<gene>
    <name evidence="1" type="ORF">ERL59_08145</name>
</gene>
<sequence length="112" mass="13009">MFPIKLDEENISKHIGNPLLVLTNDGKEHFGILSRIDSRRRLYFNDFNHTSTSKLKKSSKKQKRSKKKKATTFHEGIGFYPNEVGFTSELDFGTKYKIDLSDINLLFDTSFF</sequence>
<organism evidence="1 2">
    <name type="scientific">Chengkuizengella marina</name>
    <dbReference type="NCBI Taxonomy" id="2507566"/>
    <lineage>
        <taxon>Bacteria</taxon>
        <taxon>Bacillati</taxon>
        <taxon>Bacillota</taxon>
        <taxon>Bacilli</taxon>
        <taxon>Bacillales</taxon>
        <taxon>Paenibacillaceae</taxon>
        <taxon>Chengkuizengella</taxon>
    </lineage>
</organism>
<evidence type="ECO:0000313" key="2">
    <source>
        <dbReference type="Proteomes" id="UP000448943"/>
    </source>
</evidence>
<evidence type="ECO:0000313" key="1">
    <source>
        <dbReference type="EMBL" id="NBI28928.1"/>
    </source>
</evidence>
<proteinExistence type="predicted"/>
<dbReference type="AlphaFoldDB" id="A0A6N9Q2Q5"/>
<dbReference type="Proteomes" id="UP000448943">
    <property type="component" value="Unassembled WGS sequence"/>
</dbReference>
<protein>
    <submittedName>
        <fullName evidence="1">Uncharacterized protein</fullName>
    </submittedName>
</protein>
<accession>A0A6N9Q2Q5</accession>
<keyword evidence="2" id="KW-1185">Reference proteome</keyword>
<dbReference type="EMBL" id="SIJB01000018">
    <property type="protein sequence ID" value="NBI28928.1"/>
    <property type="molecule type" value="Genomic_DNA"/>
</dbReference>